<dbReference type="PANTHER" id="PTHR30572:SF4">
    <property type="entry name" value="ABC TRANSPORTER PERMEASE YTRF"/>
    <property type="match status" value="1"/>
</dbReference>
<feature type="transmembrane region" description="Helical" evidence="7">
    <location>
        <begin position="793"/>
        <end position="818"/>
    </location>
</feature>
<evidence type="ECO:0000259" key="8">
    <source>
        <dbReference type="Pfam" id="PF02687"/>
    </source>
</evidence>
<feature type="transmembrane region" description="Helical" evidence="7">
    <location>
        <begin position="393"/>
        <end position="415"/>
    </location>
</feature>
<evidence type="ECO:0000256" key="5">
    <source>
        <dbReference type="ARBA" id="ARBA00023136"/>
    </source>
</evidence>
<keyword evidence="11" id="KW-1185">Reference proteome</keyword>
<evidence type="ECO:0000259" key="9">
    <source>
        <dbReference type="Pfam" id="PF12704"/>
    </source>
</evidence>
<evidence type="ECO:0000256" key="6">
    <source>
        <dbReference type="ARBA" id="ARBA00038076"/>
    </source>
</evidence>
<dbReference type="EMBL" id="JBHUIO010000008">
    <property type="protein sequence ID" value="MFD2170976.1"/>
    <property type="molecule type" value="Genomic_DNA"/>
</dbReference>
<feature type="transmembrane region" description="Helical" evidence="7">
    <location>
        <begin position="830"/>
        <end position="852"/>
    </location>
</feature>
<comment type="subcellular location">
    <subcellularLocation>
        <location evidence="1">Cell membrane</location>
        <topology evidence="1">Multi-pass membrane protein</topology>
    </subcellularLocation>
</comment>
<gene>
    <name evidence="10" type="ORF">ACFSOY_13370</name>
</gene>
<feature type="transmembrane region" description="Helical" evidence="7">
    <location>
        <begin position="342"/>
        <end position="364"/>
    </location>
</feature>
<feature type="transmembrane region" description="Helical" evidence="7">
    <location>
        <begin position="250"/>
        <end position="268"/>
    </location>
</feature>
<evidence type="ECO:0000256" key="4">
    <source>
        <dbReference type="ARBA" id="ARBA00022989"/>
    </source>
</evidence>
<dbReference type="RefSeq" id="WP_386047409.1">
    <property type="nucleotide sequence ID" value="NZ_JBHUIO010000008.1"/>
</dbReference>
<dbReference type="Pfam" id="PF02687">
    <property type="entry name" value="FtsX"/>
    <property type="match status" value="2"/>
</dbReference>
<dbReference type="PANTHER" id="PTHR30572">
    <property type="entry name" value="MEMBRANE COMPONENT OF TRANSPORTER-RELATED"/>
    <property type="match status" value="1"/>
</dbReference>
<dbReference type="InterPro" id="IPR025857">
    <property type="entry name" value="MacB_PCD"/>
</dbReference>
<evidence type="ECO:0000256" key="7">
    <source>
        <dbReference type="SAM" id="Phobius"/>
    </source>
</evidence>
<feature type="domain" description="MacB-like periplasmic core" evidence="9">
    <location>
        <begin position="20"/>
        <end position="225"/>
    </location>
</feature>
<dbReference type="Proteomes" id="UP001597343">
    <property type="component" value="Unassembled WGS sequence"/>
</dbReference>
<comment type="caution">
    <text evidence="10">The sequence shown here is derived from an EMBL/GenBank/DDBJ whole genome shotgun (WGS) entry which is preliminary data.</text>
</comment>
<feature type="transmembrane region" description="Helical" evidence="7">
    <location>
        <begin position="480"/>
        <end position="503"/>
    </location>
</feature>
<comment type="similarity">
    <text evidence="6">Belongs to the ABC-4 integral membrane protein family.</text>
</comment>
<keyword evidence="5 7" id="KW-0472">Membrane</keyword>
<dbReference type="InterPro" id="IPR003838">
    <property type="entry name" value="ABC3_permease_C"/>
</dbReference>
<feature type="transmembrane region" description="Helical" evidence="7">
    <location>
        <begin position="295"/>
        <end position="322"/>
    </location>
</feature>
<proteinExistence type="inferred from homology"/>
<sequence>MIGNLFGLARRTLLGKRWRTIFTVLGATFGIGLLAAMLVLYSKADRALDQQMIERYGDSDLMVGYRHDRLIIDSPLLQKVIDTPGIAEHGVLLVNPQQYDEQQEERSNGIFYVGADNSAQAKRFYKFASDLGAGEVALTASLAERLGVQVGETAEIPFPSGKTQRWKVVELLSDRAAATSAPPEMAIFQLQSLQEKFGLEGKANLVLLKLAAGGDKQQAQMLLQEVAADLDIDLMKGLDEGRKMIAVFKGIGYALGVLALIASALFLLNNFQLSVQERVRELAALRAVGASPKQVFQLVLIEASLIGAVGALAGLGLGVLFAELASGWIAQTLGVALVDAPLPWIGLILTAVLGWGFFLLLSIIPARKTARILPIQAARESAMDVEKSGEKTVSLVGMSIFLLIGLACFIIGAMGEQGSGMRALFSVLGGLSAVIGVYTGVPAFVPPLLKLLSPLMERVGGRESFVAVKNLIAERKKSTLTILVVSISITLSLSVTTVLNIVYDSSMDNLRKTYITDFVVTSDRSVNSALPLEVTAEIEQITGVTWAAGISFGDRVLDLVDYDFTRSQKKWLAEHEEVDPFRQDPAYKQIGYSSTSLQKMVQAGLIPDLAGELKEAAVFPKKYAEGLGVQVGDQVRVSAPPAFPNGGEVKRGSVTATFTVAAIVDTLPGEPYESRYVYVDYSHPVVSQLAEANPVGKVLVEIDQAKREDVVAGLKGLAGKYAELRYTDLDTEVAKQEQGFAIELSILWSVAITVMLVGILGMINTLSASIHAKRREYAILRAISITPRQLIKLVLVQSLLFATLAVLFGLATAALMVFGFVRALGIEEIFLSWGTIGSVVGAVLALSLLVSLPLAWRLGRQTVTSGLSAE</sequence>
<name>A0ABW4ZZG3_9BACL</name>
<keyword evidence="2" id="KW-1003">Cell membrane</keyword>
<dbReference type="Pfam" id="PF12704">
    <property type="entry name" value="MacB_PCD"/>
    <property type="match status" value="1"/>
</dbReference>
<dbReference type="InterPro" id="IPR050250">
    <property type="entry name" value="Macrolide_Exporter_MacB"/>
</dbReference>
<keyword evidence="3 7" id="KW-0812">Transmembrane</keyword>
<evidence type="ECO:0000256" key="1">
    <source>
        <dbReference type="ARBA" id="ARBA00004651"/>
    </source>
</evidence>
<evidence type="ECO:0000256" key="2">
    <source>
        <dbReference type="ARBA" id="ARBA00022475"/>
    </source>
</evidence>
<feature type="transmembrane region" description="Helical" evidence="7">
    <location>
        <begin position="21"/>
        <end position="41"/>
    </location>
</feature>
<feature type="domain" description="ABC3 transporter permease C-terminal" evidence="8">
    <location>
        <begin position="749"/>
        <end position="861"/>
    </location>
</feature>
<keyword evidence="4 7" id="KW-1133">Transmembrane helix</keyword>
<reference evidence="11" key="1">
    <citation type="journal article" date="2019" name="Int. J. Syst. Evol. Microbiol.">
        <title>The Global Catalogue of Microorganisms (GCM) 10K type strain sequencing project: providing services to taxonomists for standard genome sequencing and annotation.</title>
        <authorList>
            <consortium name="The Broad Institute Genomics Platform"/>
            <consortium name="The Broad Institute Genome Sequencing Center for Infectious Disease"/>
            <person name="Wu L."/>
            <person name="Ma J."/>
        </authorList>
    </citation>
    <scope>NUCLEOTIDE SEQUENCE [LARGE SCALE GENOMIC DNA]</scope>
    <source>
        <strain evidence="11">CGMCC 1.13574</strain>
    </source>
</reference>
<feature type="transmembrane region" description="Helical" evidence="7">
    <location>
        <begin position="427"/>
        <end position="449"/>
    </location>
</feature>
<feature type="transmembrane region" description="Helical" evidence="7">
    <location>
        <begin position="746"/>
        <end position="772"/>
    </location>
</feature>
<organism evidence="10 11">
    <name type="scientific">Tumebacillus lipolyticus</name>
    <dbReference type="NCBI Taxonomy" id="1280370"/>
    <lineage>
        <taxon>Bacteria</taxon>
        <taxon>Bacillati</taxon>
        <taxon>Bacillota</taxon>
        <taxon>Bacilli</taxon>
        <taxon>Bacillales</taxon>
        <taxon>Alicyclobacillaceae</taxon>
        <taxon>Tumebacillus</taxon>
    </lineage>
</organism>
<evidence type="ECO:0000256" key="3">
    <source>
        <dbReference type="ARBA" id="ARBA00022692"/>
    </source>
</evidence>
<evidence type="ECO:0000313" key="10">
    <source>
        <dbReference type="EMBL" id="MFD2170976.1"/>
    </source>
</evidence>
<evidence type="ECO:0000313" key="11">
    <source>
        <dbReference type="Proteomes" id="UP001597343"/>
    </source>
</evidence>
<feature type="domain" description="ABC3 transporter permease C-terminal" evidence="8">
    <location>
        <begin position="255"/>
        <end position="372"/>
    </location>
</feature>
<accession>A0ABW4ZZG3</accession>
<protein>
    <submittedName>
        <fullName evidence="10">ABC transporter permease</fullName>
    </submittedName>
</protein>